<keyword evidence="3 6" id="KW-0564">Palmitate</keyword>
<feature type="region of interest" description="Disordered" evidence="7">
    <location>
        <begin position="106"/>
        <end position="128"/>
    </location>
</feature>
<dbReference type="PANTHER" id="PTHR30329:SF21">
    <property type="entry name" value="LIPOPROTEIN YIAD-RELATED"/>
    <property type="match status" value="1"/>
</dbReference>
<dbReference type="InterPro" id="IPR036737">
    <property type="entry name" value="OmpA-like_sf"/>
</dbReference>
<sequence length="239" mass="26646">MSYSNRVKIVVTGLALLIGSGCASVPTDEMSAAQQAILDARGVKDCASEKFLAAQRLLEEAEKLVDQEKYDEAKRKAKAAEKIAIEAKKEGELNWDDCQRRAELARQAANADKNAKDNEDDGRDAQPEEKYTLGTVYFEYDSAGLSDSARSVLAENVKWMKQNKERTVTLEGHTDERGTPEYNLSLGESRARQVKSYLKQLGVDENRLYILSYGEEMPAAYGSTASDYAKNRRVEFVPK</sequence>
<dbReference type="InterPro" id="IPR006664">
    <property type="entry name" value="OMP_bac"/>
</dbReference>
<keyword evidence="1 6" id="KW-0732">Signal</keyword>
<evidence type="ECO:0000256" key="8">
    <source>
        <dbReference type="SAM" id="SignalP"/>
    </source>
</evidence>
<dbReference type="InterPro" id="IPR006665">
    <property type="entry name" value="OmpA-like"/>
</dbReference>
<evidence type="ECO:0000256" key="5">
    <source>
        <dbReference type="ARBA" id="ARBA00023288"/>
    </source>
</evidence>
<dbReference type="InterPro" id="IPR050330">
    <property type="entry name" value="Bact_OuterMem_StrucFunc"/>
</dbReference>
<dbReference type="RefSeq" id="WP_111332499.1">
    <property type="nucleotide sequence ID" value="NZ_CP030032.1"/>
</dbReference>
<dbReference type="AlphaFoldDB" id="A0A2Z4FIY6"/>
<keyword evidence="4 6" id="KW-0998">Cell outer membrane</keyword>
<reference evidence="9 10" key="1">
    <citation type="submission" date="2018-06" db="EMBL/GenBank/DDBJ databases">
        <title>Lujinxingia sediminis gen. nov. sp. nov., a new facultative anaerobic member of the class Deltaproteobacteria, and proposal of Lujinxingaceae fam. nov.</title>
        <authorList>
            <person name="Guo L.-Y."/>
            <person name="Li C.-M."/>
            <person name="Wang S."/>
            <person name="Du Z.-J."/>
        </authorList>
    </citation>
    <scope>NUCLEOTIDE SEQUENCE [LARGE SCALE GENOMIC DNA]</scope>
    <source>
        <strain evidence="9 10">FA350</strain>
    </source>
</reference>
<organism evidence="9 10">
    <name type="scientific">Bradymonas sediminis</name>
    <dbReference type="NCBI Taxonomy" id="1548548"/>
    <lineage>
        <taxon>Bacteria</taxon>
        <taxon>Deltaproteobacteria</taxon>
        <taxon>Bradymonadales</taxon>
        <taxon>Bradymonadaceae</taxon>
        <taxon>Bradymonas</taxon>
    </lineage>
</organism>
<comment type="subcellular location">
    <subcellularLocation>
        <location evidence="6">Cell outer membrane</location>
        <topology evidence="6">Lipid-anchor</topology>
    </subcellularLocation>
</comment>
<dbReference type="PROSITE" id="PS51257">
    <property type="entry name" value="PROKAR_LIPOPROTEIN"/>
    <property type="match status" value="1"/>
</dbReference>
<gene>
    <name evidence="6" type="primary">pal</name>
    <name evidence="9" type="ORF">DN745_04345</name>
</gene>
<feature type="compositionally biased region" description="Basic and acidic residues" evidence="7">
    <location>
        <begin position="113"/>
        <end position="128"/>
    </location>
</feature>
<evidence type="ECO:0000313" key="9">
    <source>
        <dbReference type="EMBL" id="AWV88606.1"/>
    </source>
</evidence>
<dbReference type="KEGG" id="bsed:DN745_04345"/>
<evidence type="ECO:0000256" key="1">
    <source>
        <dbReference type="ARBA" id="ARBA00022729"/>
    </source>
</evidence>
<dbReference type="Gene3D" id="3.30.1330.60">
    <property type="entry name" value="OmpA-like domain"/>
    <property type="match status" value="1"/>
</dbReference>
<accession>A0A2Z4FIY6</accession>
<dbReference type="SUPFAM" id="SSF103088">
    <property type="entry name" value="OmpA-like"/>
    <property type="match status" value="1"/>
</dbReference>
<dbReference type="GO" id="GO:0009279">
    <property type="term" value="C:cell outer membrane"/>
    <property type="evidence" value="ECO:0007669"/>
    <property type="project" value="UniProtKB-SubCell"/>
</dbReference>
<keyword evidence="10" id="KW-1185">Reference proteome</keyword>
<evidence type="ECO:0000256" key="7">
    <source>
        <dbReference type="SAM" id="MobiDB-lite"/>
    </source>
</evidence>
<dbReference type="PANTHER" id="PTHR30329">
    <property type="entry name" value="STATOR ELEMENT OF FLAGELLAR MOTOR COMPLEX"/>
    <property type="match status" value="1"/>
</dbReference>
<evidence type="ECO:0000256" key="4">
    <source>
        <dbReference type="ARBA" id="ARBA00023237"/>
    </source>
</evidence>
<dbReference type="Pfam" id="PF00691">
    <property type="entry name" value="OmpA"/>
    <property type="match status" value="1"/>
</dbReference>
<name>A0A2Z4FIY6_9DELT</name>
<keyword evidence="5 6" id="KW-0449">Lipoprotein</keyword>
<protein>
    <recommendedName>
        <fullName evidence="6">Peptidoglycan-associated lipoprotein</fullName>
        <shortName evidence="6">PAL</shortName>
    </recommendedName>
</protein>
<evidence type="ECO:0000313" key="10">
    <source>
        <dbReference type="Proteomes" id="UP000249799"/>
    </source>
</evidence>
<dbReference type="PROSITE" id="PS51123">
    <property type="entry name" value="OMPA_2"/>
    <property type="match status" value="1"/>
</dbReference>
<dbReference type="OrthoDB" id="9809164at2"/>
<proteinExistence type="inferred from homology"/>
<evidence type="ECO:0000256" key="6">
    <source>
        <dbReference type="HAMAP-Rule" id="MF_02204"/>
    </source>
</evidence>
<dbReference type="EMBL" id="CP030032">
    <property type="protein sequence ID" value="AWV88606.1"/>
    <property type="molecule type" value="Genomic_DNA"/>
</dbReference>
<comment type="similarity">
    <text evidence="6">Belongs to the Pal lipoprotein family.</text>
</comment>
<dbReference type="HAMAP" id="MF_02204">
    <property type="entry name" value="Pal"/>
    <property type="match status" value="1"/>
</dbReference>
<evidence type="ECO:0000256" key="3">
    <source>
        <dbReference type="ARBA" id="ARBA00023139"/>
    </source>
</evidence>
<dbReference type="PRINTS" id="PR01021">
    <property type="entry name" value="OMPADOMAIN"/>
</dbReference>
<dbReference type="InterPro" id="IPR039001">
    <property type="entry name" value="Pal"/>
</dbReference>
<dbReference type="Proteomes" id="UP000249799">
    <property type="component" value="Chromosome"/>
</dbReference>
<dbReference type="GO" id="GO:0051301">
    <property type="term" value="P:cell division"/>
    <property type="evidence" value="ECO:0007669"/>
    <property type="project" value="InterPro"/>
</dbReference>
<keyword evidence="2 6" id="KW-0472">Membrane</keyword>
<feature type="chain" id="PRO_5043366154" description="Peptidoglycan-associated lipoprotein" evidence="8">
    <location>
        <begin position="24"/>
        <end position="239"/>
    </location>
</feature>
<feature type="signal peptide" evidence="8">
    <location>
        <begin position="1"/>
        <end position="23"/>
    </location>
</feature>
<evidence type="ECO:0000256" key="2">
    <source>
        <dbReference type="ARBA" id="ARBA00023136"/>
    </source>
</evidence>
<dbReference type="CDD" id="cd07185">
    <property type="entry name" value="OmpA_C-like"/>
    <property type="match status" value="1"/>
</dbReference>